<evidence type="ECO:0000313" key="2">
    <source>
        <dbReference type="Proteomes" id="UP000273083"/>
    </source>
</evidence>
<name>A0A3N1XGF5_9FIRM</name>
<dbReference type="OrthoDB" id="1927593at2"/>
<gene>
    <name evidence="1" type="ORF">EDD66_11228</name>
</gene>
<proteinExistence type="predicted"/>
<evidence type="ECO:0000313" key="1">
    <source>
        <dbReference type="EMBL" id="ROR23897.1"/>
    </source>
</evidence>
<accession>A0A3N1XGF5</accession>
<dbReference type="AlphaFoldDB" id="A0A3N1XGF5"/>
<dbReference type="RefSeq" id="WP_123610515.1">
    <property type="nucleotide sequence ID" value="NZ_RJVG01000012.1"/>
</dbReference>
<keyword evidence="2" id="KW-1185">Reference proteome</keyword>
<sequence>MSRIFHNFDNNKCSYNENSYDTILNSNSISNNNQTNFNNNLNVQCDEIIEHTRQTFLALVEVIIPQTPRLAQEYGRIQYYGAKDLNIDEYLIMSFNNYPIPLANSIAQLLDAAASQLFTINGSLGLGIFIALSPRDRMRVLISIEELAIDLDRLPEPFKNDPELVLSVIEAIKRLTLMGYYSEWSGYGSTRLDPPDRRVLEFFPISWQQVGYPGPSLGYRALREL</sequence>
<protein>
    <submittedName>
        <fullName evidence="1">Uncharacterized protein</fullName>
    </submittedName>
</protein>
<organism evidence="1 2">
    <name type="scientific">Mobilisporobacter senegalensis</name>
    <dbReference type="NCBI Taxonomy" id="1329262"/>
    <lineage>
        <taxon>Bacteria</taxon>
        <taxon>Bacillati</taxon>
        <taxon>Bacillota</taxon>
        <taxon>Clostridia</taxon>
        <taxon>Lachnospirales</taxon>
        <taxon>Lachnospiraceae</taxon>
        <taxon>Mobilisporobacter</taxon>
    </lineage>
</organism>
<comment type="caution">
    <text evidence="1">The sequence shown here is derived from an EMBL/GenBank/DDBJ whole genome shotgun (WGS) entry which is preliminary data.</text>
</comment>
<dbReference type="EMBL" id="RJVG01000012">
    <property type="protein sequence ID" value="ROR23897.1"/>
    <property type="molecule type" value="Genomic_DNA"/>
</dbReference>
<reference evidence="1 2" key="1">
    <citation type="submission" date="2018-11" db="EMBL/GenBank/DDBJ databases">
        <title>Genomic Encyclopedia of Type Strains, Phase IV (KMG-IV): sequencing the most valuable type-strain genomes for metagenomic binning, comparative biology and taxonomic classification.</title>
        <authorList>
            <person name="Goeker M."/>
        </authorList>
    </citation>
    <scope>NUCLEOTIDE SEQUENCE [LARGE SCALE GENOMIC DNA]</scope>
    <source>
        <strain evidence="1 2">DSM 26537</strain>
    </source>
</reference>
<dbReference type="Proteomes" id="UP000273083">
    <property type="component" value="Unassembled WGS sequence"/>
</dbReference>